<dbReference type="Proteomes" id="UP000265703">
    <property type="component" value="Unassembled WGS sequence"/>
</dbReference>
<dbReference type="AlphaFoldDB" id="A0A397SH79"/>
<evidence type="ECO:0000313" key="2">
    <source>
        <dbReference type="Proteomes" id="UP000265703"/>
    </source>
</evidence>
<sequence length="128" mass="14679">MAICFKCWKLVKITEIEPKKEYYSGWRRWVYEVESKDLMKNHRNYSCFKAETAIIATNTMPSAPKFEPACISPARQEIILPTSYQSSNCKSNTSEIFILSQYAKQNNLLSSTKGTVLKLRNGTKVTIV</sequence>
<evidence type="ECO:0000313" key="1">
    <source>
        <dbReference type="EMBL" id="RIA84912.1"/>
    </source>
</evidence>
<gene>
    <name evidence="1" type="ORF">C1645_831569</name>
</gene>
<proteinExistence type="predicted"/>
<reference evidence="1 2" key="1">
    <citation type="submission" date="2018-06" db="EMBL/GenBank/DDBJ databases">
        <title>Comparative genomics reveals the genomic features of Rhizophagus irregularis, R. cerebriforme, R. diaphanum and Gigaspora rosea, and their symbiotic lifestyle signature.</title>
        <authorList>
            <person name="Morin E."/>
            <person name="San Clemente H."/>
            <person name="Chen E.C.H."/>
            <person name="De La Providencia I."/>
            <person name="Hainaut M."/>
            <person name="Kuo A."/>
            <person name="Kohler A."/>
            <person name="Murat C."/>
            <person name="Tang N."/>
            <person name="Roy S."/>
            <person name="Loubradou J."/>
            <person name="Henrissat B."/>
            <person name="Grigoriev I.V."/>
            <person name="Corradi N."/>
            <person name="Roux C."/>
            <person name="Martin F.M."/>
        </authorList>
    </citation>
    <scope>NUCLEOTIDE SEQUENCE [LARGE SCALE GENOMIC DNA]</scope>
    <source>
        <strain evidence="1 2">DAOM 227022</strain>
    </source>
</reference>
<dbReference type="EMBL" id="QKYT01000460">
    <property type="protein sequence ID" value="RIA84912.1"/>
    <property type="molecule type" value="Genomic_DNA"/>
</dbReference>
<name>A0A397SH79_9GLOM</name>
<accession>A0A397SH79</accession>
<dbReference type="OrthoDB" id="2306000at2759"/>
<comment type="caution">
    <text evidence="1">The sequence shown here is derived from an EMBL/GenBank/DDBJ whole genome shotgun (WGS) entry which is preliminary data.</text>
</comment>
<organism evidence="1 2">
    <name type="scientific">Glomus cerebriforme</name>
    <dbReference type="NCBI Taxonomy" id="658196"/>
    <lineage>
        <taxon>Eukaryota</taxon>
        <taxon>Fungi</taxon>
        <taxon>Fungi incertae sedis</taxon>
        <taxon>Mucoromycota</taxon>
        <taxon>Glomeromycotina</taxon>
        <taxon>Glomeromycetes</taxon>
        <taxon>Glomerales</taxon>
        <taxon>Glomeraceae</taxon>
        <taxon>Glomus</taxon>
    </lineage>
</organism>
<protein>
    <submittedName>
        <fullName evidence="1">Uncharacterized protein</fullName>
    </submittedName>
</protein>
<keyword evidence="2" id="KW-1185">Reference proteome</keyword>